<organism evidence="1 2">
    <name type="scientific">Alteriqipengyuania lutimaris</name>
    <dbReference type="NCBI Taxonomy" id="1538146"/>
    <lineage>
        <taxon>Bacteria</taxon>
        <taxon>Pseudomonadati</taxon>
        <taxon>Pseudomonadota</taxon>
        <taxon>Alphaproteobacteria</taxon>
        <taxon>Sphingomonadales</taxon>
        <taxon>Erythrobacteraceae</taxon>
        <taxon>Alteriqipengyuania</taxon>
    </lineage>
</organism>
<dbReference type="Proteomes" id="UP000254101">
    <property type="component" value="Unassembled WGS sequence"/>
</dbReference>
<keyword evidence="2" id="KW-1185">Reference proteome</keyword>
<accession>A0A395LHD1</accession>
<reference evidence="1 2" key="1">
    <citation type="submission" date="2018-07" db="EMBL/GenBank/DDBJ databases">
        <title>Erythrobacter nanhaiensis sp. nov., a novel member of the genus Erythrobacter isolated from the South China Sea.</title>
        <authorList>
            <person name="Chen X."/>
            <person name="Liu J."/>
        </authorList>
    </citation>
    <scope>NUCLEOTIDE SEQUENCE [LARGE SCALE GENOMIC DNA]</scope>
    <source>
        <strain evidence="1 2">S-5</strain>
    </source>
</reference>
<comment type="caution">
    <text evidence="1">The sequence shown here is derived from an EMBL/GenBank/DDBJ whole genome shotgun (WGS) entry which is preliminary data.</text>
</comment>
<gene>
    <name evidence="1" type="ORF">DL238_15370</name>
</gene>
<evidence type="ECO:0000313" key="2">
    <source>
        <dbReference type="Proteomes" id="UP000254101"/>
    </source>
</evidence>
<evidence type="ECO:0000313" key="1">
    <source>
        <dbReference type="EMBL" id="RDS76041.1"/>
    </source>
</evidence>
<dbReference type="AlphaFoldDB" id="A0A395LHD1"/>
<proteinExistence type="predicted"/>
<dbReference type="EMBL" id="QRBB01000002">
    <property type="protein sequence ID" value="RDS76041.1"/>
    <property type="molecule type" value="Genomic_DNA"/>
</dbReference>
<protein>
    <recommendedName>
        <fullName evidence="3">DUF2169 domain-containing protein</fullName>
    </recommendedName>
</protein>
<evidence type="ECO:0008006" key="3">
    <source>
        <dbReference type="Google" id="ProtNLM"/>
    </source>
</evidence>
<name>A0A395LHD1_9SPHN</name>
<sequence>MDHPADVAGRFPCPDLDRIKIDRETARIVRCTAMRDSSGFHRTEEIGTVLFTPFASEIWRALRFGAEKPVERALLQQTGALTSSTSPADRSVQPLSDWQLRIEEANGDVTVLLSAALHAVPRRDWLASEGNFWEQQAGARVETRFTISAATRVACFGAHIPHEHAEAEGATSQPTSPDGRRLNLAQAPVGPQCEFGIRDRHWVDFGSHSGGSQPNMTITEHRNVRRLTNGFLSHGLCVWPRIWIRGLSLASISSALGAESLRLSGGGIVVSLSDDGREGWSQTASESALEFRLQADGLALDYDLTVAGRVVKDRVLLPWELLILRYPSIGVRRQEILDSA</sequence>